<feature type="compositionally biased region" description="Low complexity" evidence="1">
    <location>
        <begin position="22"/>
        <end position="35"/>
    </location>
</feature>
<sequence>MAWPTAPVSGHVDTIFDLPTGARRTSASTPTSPTSWRPDRRAASSSPTTLGAAVAHAGEVGATDVSGIEDIGSLLFATFRDPTATS</sequence>
<proteinExistence type="predicted"/>
<evidence type="ECO:0000313" key="3">
    <source>
        <dbReference type="Proteomes" id="UP001596087"/>
    </source>
</evidence>
<gene>
    <name evidence="2" type="ORF">ACFPGP_11435</name>
</gene>
<reference evidence="3" key="1">
    <citation type="journal article" date="2019" name="Int. J. Syst. Evol. Microbiol.">
        <title>The Global Catalogue of Microorganisms (GCM) 10K type strain sequencing project: providing services to taxonomists for standard genome sequencing and annotation.</title>
        <authorList>
            <consortium name="The Broad Institute Genomics Platform"/>
            <consortium name="The Broad Institute Genome Sequencing Center for Infectious Disease"/>
            <person name="Wu L."/>
            <person name="Ma J."/>
        </authorList>
    </citation>
    <scope>NUCLEOTIDE SEQUENCE [LARGE SCALE GENOMIC DNA]</scope>
    <source>
        <strain evidence="3">DFY41</strain>
    </source>
</reference>
<organism evidence="2 3">
    <name type="scientific">Nocardioides taihuensis</name>
    <dbReference type="NCBI Taxonomy" id="1835606"/>
    <lineage>
        <taxon>Bacteria</taxon>
        <taxon>Bacillati</taxon>
        <taxon>Actinomycetota</taxon>
        <taxon>Actinomycetes</taxon>
        <taxon>Propionibacteriales</taxon>
        <taxon>Nocardioidaceae</taxon>
        <taxon>Nocardioides</taxon>
    </lineage>
</organism>
<protein>
    <submittedName>
        <fullName evidence="2">Uncharacterized protein</fullName>
    </submittedName>
</protein>
<feature type="region of interest" description="Disordered" evidence="1">
    <location>
        <begin position="1"/>
        <end position="48"/>
    </location>
</feature>
<name>A0ABW0BJ44_9ACTN</name>
<evidence type="ECO:0000313" key="2">
    <source>
        <dbReference type="EMBL" id="MFC5177288.1"/>
    </source>
</evidence>
<dbReference type="RefSeq" id="WP_378590187.1">
    <property type="nucleotide sequence ID" value="NZ_JBHSKD010000011.1"/>
</dbReference>
<accession>A0ABW0BJ44</accession>
<keyword evidence="3" id="KW-1185">Reference proteome</keyword>
<evidence type="ECO:0000256" key="1">
    <source>
        <dbReference type="SAM" id="MobiDB-lite"/>
    </source>
</evidence>
<comment type="caution">
    <text evidence="2">The sequence shown here is derived from an EMBL/GenBank/DDBJ whole genome shotgun (WGS) entry which is preliminary data.</text>
</comment>
<dbReference type="Proteomes" id="UP001596087">
    <property type="component" value="Unassembled WGS sequence"/>
</dbReference>
<dbReference type="EMBL" id="JBHSKD010000011">
    <property type="protein sequence ID" value="MFC5177288.1"/>
    <property type="molecule type" value="Genomic_DNA"/>
</dbReference>